<accession>A0A1Z8JUN2</accession>
<dbReference type="PANTHER" id="PTHR11722">
    <property type="entry name" value="60S RIBOSOMAL PROTEIN L13"/>
    <property type="match status" value="1"/>
</dbReference>
<evidence type="ECO:0000256" key="2">
    <source>
        <dbReference type="ARBA" id="ARBA00022980"/>
    </source>
</evidence>
<comment type="similarity">
    <text evidence="1 4">Belongs to the eukaryotic ribosomal protein eL13 family.</text>
</comment>
<dbReference type="InterPro" id="IPR018256">
    <property type="entry name" value="Ribosomal_eL13_CS"/>
</dbReference>
<dbReference type="FunFam" id="1.20.5.110:FF:000003">
    <property type="entry name" value="60S ribosomal protein L13"/>
    <property type="match status" value="1"/>
</dbReference>
<dbReference type="GO" id="GO:0003723">
    <property type="term" value="F:RNA binding"/>
    <property type="evidence" value="ECO:0007669"/>
    <property type="project" value="TreeGrafter"/>
</dbReference>
<dbReference type="Pfam" id="PF01294">
    <property type="entry name" value="Ribosomal_L13e"/>
    <property type="match status" value="1"/>
</dbReference>
<sequence length="234" mass="26424">MLDIGDTVMGDIRSWVFQTTWILLDILEQEQHHQDENLNVGLSFKKSNPIHQILERKRVRVHLDQAGKKASRRAARAAKSARVAPKPVDLLRPIVRCPTIKYNRKVRAGKGFTVAELKAVGYTPKYARTIGIAVDLRRVNRSVESFEANVARLQAYKDSLIIFDKNTKPTGEQVSISATFPVEQPAADVTPRAVVVPEQTAYRTLRLARSEKRYKGIRAKRAAERAEAEAEKKK</sequence>
<dbReference type="GO" id="GO:0003735">
    <property type="term" value="F:structural constituent of ribosome"/>
    <property type="evidence" value="ECO:0007669"/>
    <property type="project" value="InterPro"/>
</dbReference>
<organism evidence="5 6">
    <name type="scientific">Pichia kudriavzevii</name>
    <name type="common">Yeast</name>
    <name type="synonym">Issatchenkia orientalis</name>
    <dbReference type="NCBI Taxonomy" id="4909"/>
    <lineage>
        <taxon>Eukaryota</taxon>
        <taxon>Fungi</taxon>
        <taxon>Dikarya</taxon>
        <taxon>Ascomycota</taxon>
        <taxon>Saccharomycotina</taxon>
        <taxon>Pichiomycetes</taxon>
        <taxon>Pichiales</taxon>
        <taxon>Pichiaceae</taxon>
        <taxon>Pichia</taxon>
    </lineage>
</organism>
<comment type="caution">
    <text evidence="5">The sequence shown here is derived from an EMBL/GenBank/DDBJ whole genome shotgun (WGS) entry which is preliminary data.</text>
</comment>
<keyword evidence="3 4" id="KW-0687">Ribonucleoprotein</keyword>
<evidence type="ECO:0000256" key="1">
    <source>
        <dbReference type="ARBA" id="ARBA00005640"/>
    </source>
</evidence>
<dbReference type="InterPro" id="IPR001380">
    <property type="entry name" value="Ribosomal_eL13"/>
</dbReference>
<protein>
    <recommendedName>
        <fullName evidence="4">60S ribosomal protein L13</fullName>
    </recommendedName>
</protein>
<dbReference type="PANTHER" id="PTHR11722:SF0">
    <property type="entry name" value="LARGE RIBOSOMAL SUBUNIT PROTEIN EL13"/>
    <property type="match status" value="1"/>
</dbReference>
<dbReference type="AlphaFoldDB" id="A0A1Z8JUN2"/>
<reference evidence="5 6" key="1">
    <citation type="submission" date="2017-05" db="EMBL/GenBank/DDBJ databases">
        <title>The Genome Sequence of Candida krusei Ckrusei653.</title>
        <authorList>
            <person name="Cuomo C."/>
            <person name="Forche A."/>
            <person name="Young S."/>
            <person name="Abouelleil A."/>
            <person name="Cao P."/>
            <person name="Chapman S."/>
            <person name="Cusick C."/>
            <person name="Shea T."/>
            <person name="Nusbaum C."/>
            <person name="Birren B."/>
        </authorList>
    </citation>
    <scope>NUCLEOTIDE SEQUENCE [LARGE SCALE GENOMIC DNA]</scope>
    <source>
        <strain evidence="5 6">Ckrusei653</strain>
    </source>
</reference>
<dbReference type="Proteomes" id="UP000195871">
    <property type="component" value="Unassembled WGS sequence"/>
</dbReference>
<gene>
    <name evidence="5" type="ORF">CAS74_000677</name>
</gene>
<dbReference type="GO" id="GO:0006412">
    <property type="term" value="P:translation"/>
    <property type="evidence" value="ECO:0007669"/>
    <property type="project" value="InterPro"/>
</dbReference>
<dbReference type="EMBL" id="NHMM01000001">
    <property type="protein sequence ID" value="OUT24290.1"/>
    <property type="molecule type" value="Genomic_DNA"/>
</dbReference>
<dbReference type="Gene3D" id="1.20.5.110">
    <property type="match status" value="1"/>
</dbReference>
<name>A0A1Z8JUN2_PICKU</name>
<evidence type="ECO:0000313" key="6">
    <source>
        <dbReference type="Proteomes" id="UP000195871"/>
    </source>
</evidence>
<evidence type="ECO:0000313" key="5">
    <source>
        <dbReference type="EMBL" id="OUT24290.1"/>
    </source>
</evidence>
<proteinExistence type="inferred from homology"/>
<dbReference type="VEuPathDB" id="FungiDB:C5L36_0C06590"/>
<dbReference type="HAMAP" id="MF_00499">
    <property type="entry name" value="Ribosomal_eL13"/>
    <property type="match status" value="1"/>
</dbReference>
<evidence type="ECO:0000256" key="3">
    <source>
        <dbReference type="ARBA" id="ARBA00023274"/>
    </source>
</evidence>
<dbReference type="PROSITE" id="PS01104">
    <property type="entry name" value="RIBOSOMAL_L13E"/>
    <property type="match status" value="1"/>
</dbReference>
<dbReference type="GO" id="GO:0022625">
    <property type="term" value="C:cytosolic large ribosomal subunit"/>
    <property type="evidence" value="ECO:0007669"/>
    <property type="project" value="TreeGrafter"/>
</dbReference>
<evidence type="ECO:0000256" key="4">
    <source>
        <dbReference type="RuleBase" id="RU000572"/>
    </source>
</evidence>
<keyword evidence="2 4" id="KW-0689">Ribosomal protein</keyword>